<protein>
    <submittedName>
        <fullName evidence="5">Hemolysin</fullName>
    </submittedName>
</protein>
<comment type="caution">
    <text evidence="5">The sequence shown here is derived from an EMBL/GenBank/DDBJ whole genome shotgun (WGS) entry which is preliminary data.</text>
</comment>
<evidence type="ECO:0000259" key="4">
    <source>
        <dbReference type="SMART" id="SM00363"/>
    </source>
</evidence>
<dbReference type="EMBL" id="JACLZK010000002">
    <property type="protein sequence ID" value="MBC2883077.1"/>
    <property type="molecule type" value="Genomic_DNA"/>
</dbReference>
<organism evidence="5 6">
    <name type="scientific">Campylobacter massiliensis</name>
    <dbReference type="NCBI Taxonomy" id="2762557"/>
    <lineage>
        <taxon>Bacteria</taxon>
        <taxon>Pseudomonadati</taxon>
        <taxon>Campylobacterota</taxon>
        <taxon>Epsilonproteobacteria</taxon>
        <taxon>Campylobacterales</taxon>
        <taxon>Campylobacteraceae</taxon>
        <taxon>Campylobacter</taxon>
    </lineage>
</organism>
<dbReference type="PANTHER" id="PTHR32319">
    <property type="entry name" value="BACTERIAL HEMOLYSIN-LIKE PROTEIN"/>
    <property type="match status" value="1"/>
</dbReference>
<dbReference type="PROSITE" id="PS50889">
    <property type="entry name" value="S4"/>
    <property type="match status" value="1"/>
</dbReference>
<evidence type="ECO:0000256" key="1">
    <source>
        <dbReference type="ARBA" id="ARBA00022884"/>
    </source>
</evidence>
<dbReference type="InterPro" id="IPR047048">
    <property type="entry name" value="TlyA"/>
</dbReference>
<evidence type="ECO:0000256" key="2">
    <source>
        <dbReference type="ARBA" id="ARBA00029460"/>
    </source>
</evidence>
<dbReference type="SUPFAM" id="SSF53335">
    <property type="entry name" value="S-adenosyl-L-methionine-dependent methyltransferases"/>
    <property type="match status" value="1"/>
</dbReference>
<name>A0A842J5J1_9BACT</name>
<evidence type="ECO:0000256" key="3">
    <source>
        <dbReference type="PROSITE-ProRule" id="PRU00182"/>
    </source>
</evidence>
<dbReference type="GO" id="GO:0008168">
    <property type="term" value="F:methyltransferase activity"/>
    <property type="evidence" value="ECO:0007669"/>
    <property type="project" value="InterPro"/>
</dbReference>
<reference evidence="5 6" key="1">
    <citation type="submission" date="2020-08" db="EMBL/GenBank/DDBJ databases">
        <title>Complete genome and description of Campylobacter massiliensis Marseille-Q3452 sp. nov.</title>
        <authorList>
            <person name="Antezack A."/>
        </authorList>
    </citation>
    <scope>NUCLEOTIDE SEQUENCE [LARGE SCALE GENOMIC DNA]</scope>
    <source>
        <strain evidence="5 6">Marseille-Q3452</strain>
    </source>
</reference>
<dbReference type="InterPro" id="IPR036986">
    <property type="entry name" value="S4_RNA-bd_sf"/>
</dbReference>
<dbReference type="SUPFAM" id="SSF55174">
    <property type="entry name" value="Alpha-L RNA-binding motif"/>
    <property type="match status" value="1"/>
</dbReference>
<dbReference type="GO" id="GO:0003723">
    <property type="term" value="F:RNA binding"/>
    <property type="evidence" value="ECO:0007669"/>
    <property type="project" value="UniProtKB-KW"/>
</dbReference>
<dbReference type="AlphaFoldDB" id="A0A842J5J1"/>
<keyword evidence="1 3" id="KW-0694">RNA-binding</keyword>
<dbReference type="Gene3D" id="3.10.290.10">
    <property type="entry name" value="RNA-binding S4 domain"/>
    <property type="match status" value="1"/>
</dbReference>
<dbReference type="InterPro" id="IPR002942">
    <property type="entry name" value="S4_RNA-bd"/>
</dbReference>
<dbReference type="GO" id="GO:0032259">
    <property type="term" value="P:methylation"/>
    <property type="evidence" value="ECO:0007669"/>
    <property type="project" value="InterPro"/>
</dbReference>
<dbReference type="Pfam" id="PF01479">
    <property type="entry name" value="S4"/>
    <property type="match status" value="1"/>
</dbReference>
<dbReference type="InterPro" id="IPR002877">
    <property type="entry name" value="RNA_MeTrfase_FtsJ_dom"/>
</dbReference>
<gene>
    <name evidence="5" type="ORF">H7R39_07395</name>
</gene>
<feature type="domain" description="RNA-binding S4" evidence="4">
    <location>
        <begin position="1"/>
        <end position="64"/>
    </location>
</feature>
<accession>A0A842J5J1</accession>
<dbReference type="PANTHER" id="PTHR32319:SF0">
    <property type="entry name" value="BACTERIAL HEMOLYSIN-LIKE PROTEIN"/>
    <property type="match status" value="1"/>
</dbReference>
<evidence type="ECO:0000313" key="6">
    <source>
        <dbReference type="Proteomes" id="UP000552683"/>
    </source>
</evidence>
<dbReference type="Gene3D" id="3.40.50.150">
    <property type="entry name" value="Vaccinia Virus protein VP39"/>
    <property type="match status" value="1"/>
</dbReference>
<dbReference type="Proteomes" id="UP000552683">
    <property type="component" value="Unassembled WGS sequence"/>
</dbReference>
<sequence>MRFDLFVASRLNISRNKAAELIKSGKILLNGKICSKPSFEVGEFDKFDGTDGLNLDVTVSVNLSDGKNGGAKKGAVAETKNLRGVNLADAPETACEKARNGELNLNSNGAKIELVGEIYVGRGALKLKSFLAAYPLEVKGKNALDVGSSTGGFVQILLQNGIKSVMALDVGSSQLDKSLRTDSRVIVAENTDVREFAAGFQNSLSDGKFDDAEQNLKNQIEPNFNPGKLNFAEQDGFLNEPSEPAFAPSNLTQIGVKMDESNSASVDLAAKTQNAKFDSSAAKNAARKFDLITCDVSFISLKEILPSIDALAGKNCDIILLFKPQFEVGRTAKRNKKGVVTDAKAVREARAKFELAAANLGWIMRQTLECEVKGKEGNAEFFYAFNKR</sequence>
<proteinExistence type="inferred from homology"/>
<dbReference type="SMART" id="SM00363">
    <property type="entry name" value="S4"/>
    <property type="match status" value="1"/>
</dbReference>
<comment type="similarity">
    <text evidence="2">Belongs to the TlyA family.</text>
</comment>
<keyword evidence="6" id="KW-1185">Reference proteome</keyword>
<dbReference type="InterPro" id="IPR029063">
    <property type="entry name" value="SAM-dependent_MTases_sf"/>
</dbReference>
<dbReference type="CDD" id="cd00165">
    <property type="entry name" value="S4"/>
    <property type="match status" value="1"/>
</dbReference>
<evidence type="ECO:0000313" key="5">
    <source>
        <dbReference type="EMBL" id="MBC2883077.1"/>
    </source>
</evidence>
<dbReference type="Pfam" id="PF01728">
    <property type="entry name" value="FtsJ"/>
    <property type="match status" value="1"/>
</dbReference>